<keyword evidence="2" id="KW-1185">Reference proteome</keyword>
<name>A0A1W6MKL1_9FLAO</name>
<dbReference type="Proteomes" id="UP000193431">
    <property type="component" value="Chromosome"/>
</dbReference>
<sequence>MSKFRTIAVFSYPAEAMVLKGKMESENITVFLKDEFTVATDPFATNALGGVKMQVYREDYVKAMAILEASNPELVKNRVDYVACPNCGKRQARELIDISTARTFKETMTAIYYSLSPLKQKFSFQCKNCGHYFN</sequence>
<dbReference type="EMBL" id="CP019344">
    <property type="protein sequence ID" value="ARN78102.1"/>
    <property type="molecule type" value="Genomic_DNA"/>
</dbReference>
<dbReference type="STRING" id="331648.BST97_08880"/>
<organism evidence="1 2">
    <name type="scientific">Nonlabens spongiae</name>
    <dbReference type="NCBI Taxonomy" id="331648"/>
    <lineage>
        <taxon>Bacteria</taxon>
        <taxon>Pseudomonadati</taxon>
        <taxon>Bacteroidota</taxon>
        <taxon>Flavobacteriia</taxon>
        <taxon>Flavobacteriales</taxon>
        <taxon>Flavobacteriaceae</taxon>
        <taxon>Nonlabens</taxon>
    </lineage>
</organism>
<dbReference type="OrthoDB" id="8480302at2"/>
<dbReference type="RefSeq" id="WP_085766899.1">
    <property type="nucleotide sequence ID" value="NZ_CP019344.1"/>
</dbReference>
<protein>
    <submittedName>
        <fullName evidence="1">Uncharacterized protein</fullName>
    </submittedName>
</protein>
<dbReference type="AlphaFoldDB" id="A0A1W6MKL1"/>
<proteinExistence type="predicted"/>
<evidence type="ECO:0000313" key="2">
    <source>
        <dbReference type="Proteomes" id="UP000193431"/>
    </source>
</evidence>
<reference evidence="1 2" key="1">
    <citation type="submission" date="2016-11" db="EMBL/GenBank/DDBJ databases">
        <title>Trade-off between light-utilization and light-protection in marine flavobacteria.</title>
        <authorList>
            <person name="Kumagai Y."/>
        </authorList>
    </citation>
    <scope>NUCLEOTIDE SEQUENCE [LARGE SCALE GENOMIC DNA]</scope>
    <source>
        <strain evidence="1 2">JCM 13191</strain>
    </source>
</reference>
<evidence type="ECO:0000313" key="1">
    <source>
        <dbReference type="EMBL" id="ARN78102.1"/>
    </source>
</evidence>
<gene>
    <name evidence="1" type="ORF">BST97_08880</name>
</gene>
<accession>A0A1W6MKL1</accession>